<dbReference type="PANTHER" id="PTHR42732">
    <property type="entry name" value="BETA-GALACTOSIDASE"/>
    <property type="match status" value="1"/>
</dbReference>
<dbReference type="InterPro" id="IPR006103">
    <property type="entry name" value="Glyco_hydro_2_cat"/>
</dbReference>
<dbReference type="GO" id="GO:0004553">
    <property type="term" value="F:hydrolase activity, hydrolyzing O-glycosyl compounds"/>
    <property type="evidence" value="ECO:0007669"/>
    <property type="project" value="InterPro"/>
</dbReference>
<dbReference type="SUPFAM" id="SSF49303">
    <property type="entry name" value="beta-Galactosidase/glucuronidase domain"/>
    <property type="match status" value="1"/>
</dbReference>
<dbReference type="InterPro" id="IPR017853">
    <property type="entry name" value="GH"/>
</dbReference>
<evidence type="ECO:0000259" key="1">
    <source>
        <dbReference type="Pfam" id="PF02836"/>
    </source>
</evidence>
<dbReference type="KEGG" id="prv:G7070_03730"/>
<accession>A0A6G7Y3S8</accession>
<reference evidence="2 3" key="1">
    <citation type="submission" date="2020-03" db="EMBL/GenBank/DDBJ databases">
        <title>Propioniciclava sp. nov., isolated from Hydrophilus acuminatus.</title>
        <authorList>
            <person name="Hyun D.-W."/>
            <person name="Bae J.-W."/>
        </authorList>
    </citation>
    <scope>NUCLEOTIDE SEQUENCE [LARGE SCALE GENOMIC DNA]</scope>
    <source>
        <strain evidence="2 3">HDW11</strain>
    </source>
</reference>
<dbReference type="Gene3D" id="3.20.20.80">
    <property type="entry name" value="Glycosidases"/>
    <property type="match status" value="1"/>
</dbReference>
<evidence type="ECO:0000313" key="2">
    <source>
        <dbReference type="EMBL" id="QIK71544.1"/>
    </source>
</evidence>
<dbReference type="PANTHER" id="PTHR42732:SF3">
    <property type="entry name" value="HYDROLASE"/>
    <property type="match status" value="1"/>
</dbReference>
<dbReference type="AlphaFoldDB" id="A0A6G7Y3S8"/>
<evidence type="ECO:0000313" key="3">
    <source>
        <dbReference type="Proteomes" id="UP000501058"/>
    </source>
</evidence>
<organism evidence="2 3">
    <name type="scientific">Propioniciclava coleopterorum</name>
    <dbReference type="NCBI Taxonomy" id="2714937"/>
    <lineage>
        <taxon>Bacteria</taxon>
        <taxon>Bacillati</taxon>
        <taxon>Actinomycetota</taxon>
        <taxon>Actinomycetes</taxon>
        <taxon>Propionibacteriales</taxon>
        <taxon>Propionibacteriaceae</taxon>
        <taxon>Propioniciclava</taxon>
    </lineage>
</organism>
<gene>
    <name evidence="2" type="ORF">G7070_03730</name>
</gene>
<proteinExistence type="predicted"/>
<dbReference type="RefSeq" id="WP_166232051.1">
    <property type="nucleotide sequence ID" value="NZ_CP049865.1"/>
</dbReference>
<dbReference type="InterPro" id="IPR008979">
    <property type="entry name" value="Galactose-bd-like_sf"/>
</dbReference>
<keyword evidence="3" id="KW-1185">Reference proteome</keyword>
<sequence length="584" mass="64105">MGTVNSHPDPSLVRARWGTLVGPWEYGVSDQRWNEVARADEAVLGRSIVVPFPPESSASGIGEEPDGVMWYRRTLDLADAGTDDVRLHFGAVDYRAKVWLGDRLLGEHVGGHVPFHLDVPAAWLEGAPALTVAAHDPRDDPDQPRGKQDWEDEPHVIWYRRTSGIWRDVWWEALPAQHLEDVQWLATRPDGRVSARVAVAAGPGAAVELDVSRDGRSLGSIAVPVTAGAADIRLALVRPHDTDLTWSPERPTLLDARLRLLGRDGAVLDEATTRIGLRTVEAGDRAVLLNGAPRFLRFVLEQCYWPHTHLAAPDADALRAEAQLVRDLGFNGLRIHQVTPDPRFLAACDELGLLVVCDLPAPLRFSVTAFENTLAEWVALVRAHRNHPSVIGWLPYNESWGVPDIATSQQQRDAVAATHHVLKALDPTRLVLGNDGWEHTLGDLVGVHDYTHDPGKLFSRYRDHAAVWRTLRRGGHIRKPALLVHPEGDDTPVWLSEFGGVSVNTSDRAWEGYGGVGAEDLLRTLDALIAPVVSSSGLAGYCYTQLTDTEQEQNGLADAERRPKAPIEELRRIFSGAAAHAPVG</sequence>
<dbReference type="Gene3D" id="2.60.120.260">
    <property type="entry name" value="Galactose-binding domain-like"/>
    <property type="match status" value="1"/>
</dbReference>
<feature type="domain" description="Glycoside hydrolase family 2 catalytic" evidence="1">
    <location>
        <begin position="312"/>
        <end position="443"/>
    </location>
</feature>
<dbReference type="GO" id="GO:0005975">
    <property type="term" value="P:carbohydrate metabolic process"/>
    <property type="evidence" value="ECO:0007669"/>
    <property type="project" value="InterPro"/>
</dbReference>
<dbReference type="EMBL" id="CP049865">
    <property type="protein sequence ID" value="QIK71544.1"/>
    <property type="molecule type" value="Genomic_DNA"/>
</dbReference>
<dbReference type="Pfam" id="PF02836">
    <property type="entry name" value="Glyco_hydro_2_C"/>
    <property type="match status" value="1"/>
</dbReference>
<dbReference type="InterPro" id="IPR036156">
    <property type="entry name" value="Beta-gal/glucu_dom_sf"/>
</dbReference>
<dbReference type="SUPFAM" id="SSF49785">
    <property type="entry name" value="Galactose-binding domain-like"/>
    <property type="match status" value="1"/>
</dbReference>
<dbReference type="InterPro" id="IPR051913">
    <property type="entry name" value="GH2_Domain-Containing"/>
</dbReference>
<protein>
    <submittedName>
        <fullName evidence="2">Glycoside hydrolase family 2</fullName>
    </submittedName>
</protein>
<name>A0A6G7Y3S8_9ACTN</name>
<keyword evidence="2" id="KW-0378">Hydrolase</keyword>
<dbReference type="Proteomes" id="UP000501058">
    <property type="component" value="Chromosome"/>
</dbReference>
<dbReference type="SUPFAM" id="SSF51445">
    <property type="entry name" value="(Trans)glycosidases"/>
    <property type="match status" value="1"/>
</dbReference>